<protein>
    <submittedName>
        <fullName evidence="5">TRAP transporter substrate-binding protein</fullName>
    </submittedName>
</protein>
<accession>A0ABW0H8I3</accession>
<proteinExistence type="inferred from homology"/>
<dbReference type="InterPro" id="IPR018389">
    <property type="entry name" value="DctP_fam"/>
</dbReference>
<dbReference type="Gene3D" id="3.40.190.170">
    <property type="entry name" value="Bacterial extracellular solute-binding protein, family 7"/>
    <property type="match status" value="1"/>
</dbReference>
<comment type="caution">
    <text evidence="5">The sequence shown here is derived from an EMBL/GenBank/DDBJ whole genome shotgun (WGS) entry which is preliminary data.</text>
</comment>
<dbReference type="NCBIfam" id="TIGR00787">
    <property type="entry name" value="dctP"/>
    <property type="match status" value="1"/>
</dbReference>
<dbReference type="EMBL" id="JBHSLV010000021">
    <property type="protein sequence ID" value="MFC5393548.1"/>
    <property type="molecule type" value="Genomic_DNA"/>
</dbReference>
<feature type="chain" id="PRO_5046242292" evidence="4">
    <location>
        <begin position="26"/>
        <end position="337"/>
    </location>
</feature>
<evidence type="ECO:0000256" key="4">
    <source>
        <dbReference type="SAM" id="SignalP"/>
    </source>
</evidence>
<sequence length="337" mass="36738">MTRTTRLLSLVAGVALAAFAGSAQAQIKERNIRVSNGINEDHPVGNGVAKMKACMAEKSGGKLKLQAFWGGALGGDLQATQALRAGTQEMVITSSSPLVGIMPELGVFDLPFLFTDEKEADAVLDGAFGKYIADKLPGFGVVNLAYWENGFRNLTNSKRAVTKAEEMTGLKVRVMQNNIFLDSFKTMGANATPMAFGEVFAALETHAIDGQENPLVTIDTSKLYEVQKYLTLTRHAYTPFLVLYSKKLWDQLSAEEQTILGDCAIVGRDEERKVSRELNDKSLANLKAKGMQVSQVGADELAKMRDSTQAVYQRHQATIGKDTIERIQADLAKLRGK</sequence>
<evidence type="ECO:0000256" key="1">
    <source>
        <dbReference type="ARBA" id="ARBA00009023"/>
    </source>
</evidence>
<dbReference type="NCBIfam" id="NF037995">
    <property type="entry name" value="TRAP_S1"/>
    <property type="match status" value="1"/>
</dbReference>
<keyword evidence="2" id="KW-0813">Transport</keyword>
<keyword evidence="6" id="KW-1185">Reference proteome</keyword>
<gene>
    <name evidence="5" type="ORF">ACFPPC_12960</name>
</gene>
<dbReference type="CDD" id="cd13679">
    <property type="entry name" value="PBP2_TRAP_YiaO_like"/>
    <property type="match status" value="1"/>
</dbReference>
<dbReference type="Pfam" id="PF03480">
    <property type="entry name" value="DctP"/>
    <property type="match status" value="1"/>
</dbReference>
<dbReference type="Proteomes" id="UP001596104">
    <property type="component" value="Unassembled WGS sequence"/>
</dbReference>
<keyword evidence="3 4" id="KW-0732">Signal</keyword>
<feature type="signal peptide" evidence="4">
    <location>
        <begin position="1"/>
        <end position="25"/>
    </location>
</feature>
<dbReference type="PANTHER" id="PTHR33376:SF7">
    <property type="entry name" value="C4-DICARBOXYLATE-BINDING PROTEIN DCTB"/>
    <property type="match status" value="1"/>
</dbReference>
<dbReference type="InterPro" id="IPR004682">
    <property type="entry name" value="TRAP_DctP"/>
</dbReference>
<dbReference type="PIRSF" id="PIRSF006470">
    <property type="entry name" value="DctB"/>
    <property type="match status" value="1"/>
</dbReference>
<organism evidence="5 6">
    <name type="scientific">Bosea vestrisii</name>
    <dbReference type="NCBI Taxonomy" id="151416"/>
    <lineage>
        <taxon>Bacteria</taxon>
        <taxon>Pseudomonadati</taxon>
        <taxon>Pseudomonadota</taxon>
        <taxon>Alphaproteobacteria</taxon>
        <taxon>Hyphomicrobiales</taxon>
        <taxon>Boseaceae</taxon>
        <taxon>Bosea</taxon>
    </lineage>
</organism>
<comment type="similarity">
    <text evidence="1">Belongs to the bacterial solute-binding protein 7 family.</text>
</comment>
<evidence type="ECO:0000313" key="5">
    <source>
        <dbReference type="EMBL" id="MFC5393548.1"/>
    </source>
</evidence>
<evidence type="ECO:0000313" key="6">
    <source>
        <dbReference type="Proteomes" id="UP001596104"/>
    </source>
</evidence>
<evidence type="ECO:0000256" key="3">
    <source>
        <dbReference type="ARBA" id="ARBA00022729"/>
    </source>
</evidence>
<name>A0ABW0H8I3_9HYPH</name>
<dbReference type="PANTHER" id="PTHR33376">
    <property type="match status" value="1"/>
</dbReference>
<dbReference type="RefSeq" id="WP_377008556.1">
    <property type="nucleotide sequence ID" value="NZ_JBHSLV010000021.1"/>
</dbReference>
<dbReference type="InterPro" id="IPR038404">
    <property type="entry name" value="TRAP_DctP_sf"/>
</dbReference>
<evidence type="ECO:0000256" key="2">
    <source>
        <dbReference type="ARBA" id="ARBA00022448"/>
    </source>
</evidence>
<reference evidence="6" key="1">
    <citation type="journal article" date="2019" name="Int. J. Syst. Evol. Microbiol.">
        <title>The Global Catalogue of Microorganisms (GCM) 10K type strain sequencing project: providing services to taxonomists for standard genome sequencing and annotation.</title>
        <authorList>
            <consortium name="The Broad Institute Genomics Platform"/>
            <consortium name="The Broad Institute Genome Sequencing Center for Infectious Disease"/>
            <person name="Wu L."/>
            <person name="Ma J."/>
        </authorList>
    </citation>
    <scope>NUCLEOTIDE SEQUENCE [LARGE SCALE GENOMIC DNA]</scope>
    <source>
        <strain evidence="6">CGMCC 1.16326</strain>
    </source>
</reference>